<feature type="transmembrane region" description="Helical" evidence="8">
    <location>
        <begin position="80"/>
        <end position="99"/>
    </location>
</feature>
<keyword evidence="3" id="KW-0547">Nucleotide-binding</keyword>
<feature type="transmembrane region" description="Helical" evidence="8">
    <location>
        <begin position="46"/>
        <end position="68"/>
    </location>
</feature>
<feature type="transmembrane region" description="Helical" evidence="8">
    <location>
        <begin position="355"/>
        <end position="378"/>
    </location>
</feature>
<reference evidence="10 11" key="1">
    <citation type="submission" date="2019-07" db="EMBL/GenBank/DDBJ databases">
        <title>Genomes of Cafeteria roenbergensis.</title>
        <authorList>
            <person name="Fischer M.G."/>
            <person name="Hackl T."/>
            <person name="Roman M."/>
        </authorList>
    </citation>
    <scope>NUCLEOTIDE SEQUENCE [LARGE SCALE GENOMIC DNA]</scope>
    <source>
        <strain evidence="10 11">E4-10P</strain>
    </source>
</reference>
<evidence type="ECO:0000256" key="3">
    <source>
        <dbReference type="ARBA" id="ARBA00022741"/>
    </source>
</evidence>
<feature type="transmembrane region" description="Helical" evidence="8">
    <location>
        <begin position="1062"/>
        <end position="1082"/>
    </location>
</feature>
<feature type="region of interest" description="Disordered" evidence="7">
    <location>
        <begin position="1"/>
        <end position="21"/>
    </location>
</feature>
<feature type="transmembrane region" description="Helical" evidence="8">
    <location>
        <begin position="1368"/>
        <end position="1393"/>
    </location>
</feature>
<evidence type="ECO:0000256" key="8">
    <source>
        <dbReference type="SAM" id="Phobius"/>
    </source>
</evidence>
<dbReference type="Gene3D" id="3.40.50.300">
    <property type="entry name" value="P-loop containing nucleotide triphosphate hydrolases"/>
    <property type="match status" value="2"/>
</dbReference>
<name>A0A5A8E4B8_CAFRO</name>
<accession>A0A5A8E4B8</accession>
<keyword evidence="5 8" id="KW-1133">Transmembrane helix</keyword>
<dbReference type="GO" id="GO:0140359">
    <property type="term" value="F:ABC-type transporter activity"/>
    <property type="evidence" value="ECO:0007669"/>
    <property type="project" value="InterPro"/>
</dbReference>
<keyword evidence="6 8" id="KW-0472">Membrane</keyword>
<feature type="domain" description="ABC transporter" evidence="9">
    <location>
        <begin position="612"/>
        <end position="854"/>
    </location>
</feature>
<evidence type="ECO:0000256" key="1">
    <source>
        <dbReference type="ARBA" id="ARBA00004141"/>
    </source>
</evidence>
<feature type="transmembrane region" description="Helical" evidence="8">
    <location>
        <begin position="1437"/>
        <end position="1455"/>
    </location>
</feature>
<evidence type="ECO:0000313" key="11">
    <source>
        <dbReference type="Proteomes" id="UP000322899"/>
    </source>
</evidence>
<evidence type="ECO:0000256" key="6">
    <source>
        <dbReference type="ARBA" id="ARBA00023136"/>
    </source>
</evidence>
<dbReference type="InterPro" id="IPR027417">
    <property type="entry name" value="P-loop_NTPase"/>
</dbReference>
<protein>
    <recommendedName>
        <fullName evidence="9">ABC transporter domain-containing protein</fullName>
    </recommendedName>
</protein>
<evidence type="ECO:0000256" key="7">
    <source>
        <dbReference type="SAM" id="MobiDB-lite"/>
    </source>
</evidence>
<feature type="transmembrane region" description="Helical" evidence="8">
    <location>
        <begin position="317"/>
        <end position="335"/>
    </location>
</feature>
<dbReference type="Pfam" id="PF12698">
    <property type="entry name" value="ABC2_membrane_3"/>
    <property type="match status" value="2"/>
</dbReference>
<dbReference type="InterPro" id="IPR003439">
    <property type="entry name" value="ABC_transporter-like_ATP-bd"/>
</dbReference>
<comment type="caution">
    <text evidence="10">The sequence shown here is derived from an EMBL/GenBank/DDBJ whole genome shotgun (WGS) entry which is preliminary data.</text>
</comment>
<dbReference type="PANTHER" id="PTHR19229">
    <property type="entry name" value="ATP-BINDING CASSETTE TRANSPORTER SUBFAMILY A ABCA"/>
    <property type="match status" value="1"/>
</dbReference>
<evidence type="ECO:0000256" key="5">
    <source>
        <dbReference type="ARBA" id="ARBA00022989"/>
    </source>
</evidence>
<evidence type="ECO:0000256" key="2">
    <source>
        <dbReference type="ARBA" id="ARBA00022692"/>
    </source>
</evidence>
<keyword evidence="4" id="KW-0067">ATP-binding</keyword>
<feature type="transmembrane region" description="Helical" evidence="8">
    <location>
        <begin position="1405"/>
        <end position="1425"/>
    </location>
</feature>
<evidence type="ECO:0000313" key="10">
    <source>
        <dbReference type="EMBL" id="KAA0172533.1"/>
    </source>
</evidence>
<dbReference type="InterPro" id="IPR003593">
    <property type="entry name" value="AAA+_ATPase"/>
</dbReference>
<organism evidence="10 11">
    <name type="scientific">Cafeteria roenbergensis</name>
    <name type="common">Marine flagellate</name>
    <dbReference type="NCBI Taxonomy" id="33653"/>
    <lineage>
        <taxon>Eukaryota</taxon>
        <taxon>Sar</taxon>
        <taxon>Stramenopiles</taxon>
        <taxon>Bigyra</taxon>
        <taxon>Opalozoa</taxon>
        <taxon>Bicosoecida</taxon>
        <taxon>Cafeteriaceae</taxon>
        <taxon>Cafeteria</taxon>
    </lineage>
</organism>
<dbReference type="CDD" id="cd03263">
    <property type="entry name" value="ABC_subfamily_A"/>
    <property type="match status" value="1"/>
</dbReference>
<dbReference type="GO" id="GO:0005524">
    <property type="term" value="F:ATP binding"/>
    <property type="evidence" value="ECO:0007669"/>
    <property type="project" value="UniProtKB-KW"/>
</dbReference>
<comment type="subcellular location">
    <subcellularLocation>
        <location evidence="1">Membrane</location>
        <topology evidence="1">Multi-pass membrane protein</topology>
    </subcellularLocation>
</comment>
<evidence type="ECO:0000256" key="4">
    <source>
        <dbReference type="ARBA" id="ARBA00022840"/>
    </source>
</evidence>
<feature type="region of interest" description="Disordered" evidence="7">
    <location>
        <begin position="225"/>
        <end position="245"/>
    </location>
</feature>
<dbReference type="SUPFAM" id="SSF52540">
    <property type="entry name" value="P-loop containing nucleoside triphosphate hydrolases"/>
    <property type="match status" value="2"/>
</dbReference>
<feature type="transmembrane region" description="Helical" evidence="8">
    <location>
        <begin position="421"/>
        <end position="439"/>
    </location>
</feature>
<dbReference type="InterPro" id="IPR013525">
    <property type="entry name" value="ABC2_TM"/>
</dbReference>
<dbReference type="Proteomes" id="UP000322899">
    <property type="component" value="Unassembled WGS sequence"/>
</dbReference>
<sequence>MAATEGGDPVPVAKVSIGPRAEPPGTCTQAAALVAKDVRTALRSPVACIASTLAPALLVFLMGITGLIQDDATPPAQATSFAAAAADPGLLSFLFAPVYPPARDISRPPLAWGQNAPPRLVVGPASDPCAKRLVNVLNNDTSSLPAYAAGASSWPRIAELAGNASAAMSASPGVYFAGVTLTSSPASASTASSCDQLPSPGNPGSLGSRWDYAIHVNGSFAPLTDPKSLRVSQGDPAGSQADHAGRDDFRTWETSGVLAVQAWVDSAVLRLHGVPAVAAPATAGAGGPPAPARALRLPLPKDNAEPTSSIEKLFSPLMPLFALSIFLGTFATRLVKERSQGMRQSLALMGMRGSAYWTSTFGWTSLQCAAAVALVVAAQVANRTLEHSNAGLVFCVELVYLLAGMAFTAALSSSLGAPDRAATVVGMVPIATIIIWAPVSLFADSIVALKLVLAALLPHFGLMASFGRVLVLENDRRGLVPSTMLEGGGDVSVLAVVGLMALSGLLWGALAVCVDSRRFSPSVARLHGSAAPASGSEPVASDTVEAFDPEAVLGVHESKCVHVTGLTKVFPGVANTSRDCVEAHNDIIEARRLGLAAAPDGDAAHGAAAGGAPERGTSKGAFDPKKDLLAVAGVSFTLAPGQVVCLLGANGGGKSTTINMITGTLAATRGGARFFGEDLSPDTVHRVRASTGVCPQHNVNWPELSAREHLTLFGTLRGLGPALERQGRSLSEEVRRRLEQVELLGDDADRPVAAFSGGMRRKLALAAAMLGSPPVLLLDEPTSGCDPLTRRHMWDLILAERERGACVVFTTHELSEAEFLADRVLVIKRGRLVAGGGKLFLKQRFTEGYELGATFSGPEQAAAGRKALEAAAGGAHVAWKEEGEEDAEGGEGPGAAAESGRAEVQCTASLPWAAQGAVASCLEALDAVGGRHATVQQATLESVFLAITNKAEEPADGLTRAQVEERAAAEAEANAEAAKGKARTPTKAGAAAGGAAHASAAAVPTTASPLASRTAGRSLPTAAATSTRAKAVVPLRAAELHVCMQTRSIMWRQLQSAVREPAAVFWAMIFPLGYIVAALIVISQLSGDGTTAVPPLPLSGEVVRGGHGIGVVGPAGSAAVLLAEQAACALLGQSPPAIAAGGAASLAVLANANQSFPPLAGCGQVASSEDGATSSMVVGGSLLVRRFDSLADLEAAAASEAAWWAAGSGAPAALPSGFTGTGQMAGALVPAGGTALAPALGGSLAPASAASCPQWPSWPASAACLPLAAAPQSNATVAFNSSVPTAKAALASALSTAALRLGLADPAAGVSATLAPLPDRTPNLLIGFLASMFLGVSATNFVMTGAFEMANDREIGTRVKMRVSGLKHYFLALFSFDMVYALTPLMVATIVALALGTPVLGDSRAGGFVCATLLFVPAGAMQAYLVSTLFVRSLETAGPIIPMFMTFSGLLPHLVAQSLETTSSLDAGRSLRRGLAFIPTFNYYSGLNSLALLTFTDPPGEGQPFSQEAVFGMENGVGYHLAWAAGQIVLEASALWLLENWEWVGATLCRRHEGSRSAAGASPASGAAKVVAAPAPALEGELAGASSQPRAAAASGAAVRAADRDEEERSLSDIQSERIRAVELSKTPGAMAAVSLIRDVPSGAAGGGTTRILEDWSLGVRRGEVVALLGPAGAGKTTAMRVLTGESLASNASDPDGLSGRVFLDGIVREARPGFTGYCPQQDSLWPDLSVDAHLHLFAGLRGVPAAEREPLFAALCDSLDLTRHRTKAVKQLSGGNKRKLGLATAVLGLPGAIISDEPSTGVDAGARRSIWAVVDAARAGAAQLVSTHSMDEAARIGDRVAIMAEGRLRAVGTAEELKDAFGSGILVDVETSGPAASARVVDALARPDGPLPGTVVRDQVGAVVKLRVPFRARAGRSRAVEIARVFRAMDTLKSGDDGLRLFSVTEPTLDDVFMAVVTSAASS</sequence>
<proteinExistence type="predicted"/>
<dbReference type="PROSITE" id="PS00211">
    <property type="entry name" value="ABC_TRANSPORTER_1"/>
    <property type="match status" value="2"/>
</dbReference>
<dbReference type="Pfam" id="PF00005">
    <property type="entry name" value="ABC_tran"/>
    <property type="match status" value="2"/>
</dbReference>
<feature type="region of interest" description="Disordered" evidence="7">
    <location>
        <begin position="874"/>
        <end position="900"/>
    </location>
</feature>
<dbReference type="InterPro" id="IPR017871">
    <property type="entry name" value="ABC_transporter-like_CS"/>
</dbReference>
<dbReference type="SMART" id="SM00382">
    <property type="entry name" value="AAA"/>
    <property type="match status" value="2"/>
</dbReference>
<dbReference type="InterPro" id="IPR026082">
    <property type="entry name" value="ABCA"/>
</dbReference>
<keyword evidence="2 8" id="KW-0812">Transmembrane</keyword>
<dbReference type="GO" id="GO:0005319">
    <property type="term" value="F:lipid transporter activity"/>
    <property type="evidence" value="ECO:0007669"/>
    <property type="project" value="TreeGrafter"/>
</dbReference>
<feature type="transmembrane region" description="Helical" evidence="8">
    <location>
        <begin position="451"/>
        <end position="471"/>
    </location>
</feature>
<feature type="domain" description="ABC transporter" evidence="9">
    <location>
        <begin position="1619"/>
        <end position="1871"/>
    </location>
</feature>
<evidence type="ECO:0000259" key="9">
    <source>
        <dbReference type="PROSITE" id="PS50893"/>
    </source>
</evidence>
<gene>
    <name evidence="10" type="ORF">FNF27_06006</name>
</gene>
<dbReference type="EMBL" id="VLTO01000047">
    <property type="protein sequence ID" value="KAA0172533.1"/>
    <property type="molecule type" value="Genomic_DNA"/>
</dbReference>
<feature type="transmembrane region" description="Helical" evidence="8">
    <location>
        <begin position="1324"/>
        <end position="1347"/>
    </location>
</feature>
<dbReference type="GO" id="GO:0016020">
    <property type="term" value="C:membrane"/>
    <property type="evidence" value="ECO:0007669"/>
    <property type="project" value="UniProtKB-SubCell"/>
</dbReference>
<dbReference type="PROSITE" id="PS50893">
    <property type="entry name" value="ABC_TRANSPORTER_2"/>
    <property type="match status" value="2"/>
</dbReference>
<dbReference type="GO" id="GO:0016887">
    <property type="term" value="F:ATP hydrolysis activity"/>
    <property type="evidence" value="ECO:0007669"/>
    <property type="project" value="InterPro"/>
</dbReference>
<dbReference type="OrthoDB" id="10255969at2759"/>
<feature type="transmembrane region" description="Helical" evidence="8">
    <location>
        <begin position="390"/>
        <end position="415"/>
    </location>
</feature>
<feature type="transmembrane region" description="Helical" evidence="8">
    <location>
        <begin position="491"/>
        <end position="514"/>
    </location>
</feature>